<dbReference type="SUPFAM" id="SSF56112">
    <property type="entry name" value="Protein kinase-like (PK-like)"/>
    <property type="match status" value="1"/>
</dbReference>
<evidence type="ECO:0000259" key="1">
    <source>
        <dbReference type="Pfam" id="PF01636"/>
    </source>
</evidence>
<dbReference type="InterPro" id="IPR011009">
    <property type="entry name" value="Kinase-like_dom_sf"/>
</dbReference>
<dbReference type="Proteomes" id="UP000562352">
    <property type="component" value="Unassembled WGS sequence"/>
</dbReference>
<dbReference type="Pfam" id="PF01636">
    <property type="entry name" value="APH"/>
    <property type="match status" value="1"/>
</dbReference>
<comment type="caution">
    <text evidence="2">The sequence shown here is derived from an EMBL/GenBank/DDBJ whole genome shotgun (WGS) entry which is preliminary data.</text>
</comment>
<organism evidence="2 3">
    <name type="scientific">Planomonospora venezuelensis</name>
    <dbReference type="NCBI Taxonomy" id="1999"/>
    <lineage>
        <taxon>Bacteria</taxon>
        <taxon>Bacillati</taxon>
        <taxon>Actinomycetota</taxon>
        <taxon>Actinomycetes</taxon>
        <taxon>Streptosporangiales</taxon>
        <taxon>Streptosporangiaceae</taxon>
        <taxon>Planomonospora</taxon>
    </lineage>
</organism>
<proteinExistence type="predicted"/>
<keyword evidence="3" id="KW-1185">Reference proteome</keyword>
<feature type="domain" description="Aminoglycoside phosphotransferase" evidence="1">
    <location>
        <begin position="166"/>
        <end position="354"/>
    </location>
</feature>
<gene>
    <name evidence="2" type="ORF">FHS22_007125</name>
</gene>
<protein>
    <recommendedName>
        <fullName evidence="1">Aminoglycoside phosphotransferase domain-containing protein</fullName>
    </recommendedName>
</protein>
<sequence>MDREQGRTADAVVTAGDECLGTFGPFPLESPWWAEAGPVAAHLTAALGVPVMVLRLTGVTGGEGGRGGHVTYHAEAFDRPRPGLLGPPPSDLGDLLDPVPRRSGWATAAGLRAALDWAREELRAAGRPVSGDVEQVKTWNLSGLFRIPTSAGPVWLKATPGFATWEAAAVEAFAQVDPEIVPDVLAADAPRGWTLLGHVPGEDCWEAPDDLVRAMVGRWAAAQAALARRLDGPPDGLPERTPRVLAGLVRDLLGRRDELGLTAAELAAAHRLADGLPALAAALEECGLPDTVVHADFHSGNWRSDGRRTVAVDFADSHFGHPVLDALRIRDFRPGRPRTGAADAWIAAWSELVPGSDPGRALALAEPLGHLMYAVRYQEFLDGIETSERIYHEGDPAGEIRAALDAAARP</sequence>
<dbReference type="AlphaFoldDB" id="A0A841DAZ2"/>
<dbReference type="RefSeq" id="WP_338048101.1">
    <property type="nucleotide sequence ID" value="NZ_BAAAWZ010000001.1"/>
</dbReference>
<reference evidence="2 3" key="1">
    <citation type="submission" date="2020-08" db="EMBL/GenBank/DDBJ databases">
        <title>Genomic Encyclopedia of Type Strains, Phase III (KMG-III): the genomes of soil and plant-associated and newly described type strains.</title>
        <authorList>
            <person name="Whitman W."/>
        </authorList>
    </citation>
    <scope>NUCLEOTIDE SEQUENCE [LARGE SCALE GENOMIC DNA]</scope>
    <source>
        <strain evidence="2 3">CECT 3303</strain>
    </source>
</reference>
<dbReference type="EMBL" id="JACHJJ010000039">
    <property type="protein sequence ID" value="MBB5967812.1"/>
    <property type="molecule type" value="Genomic_DNA"/>
</dbReference>
<dbReference type="Gene3D" id="3.90.1200.10">
    <property type="match status" value="1"/>
</dbReference>
<accession>A0A841DAZ2</accession>
<evidence type="ECO:0000313" key="3">
    <source>
        <dbReference type="Proteomes" id="UP000562352"/>
    </source>
</evidence>
<dbReference type="InterPro" id="IPR002575">
    <property type="entry name" value="Aminoglycoside_PTrfase"/>
</dbReference>
<evidence type="ECO:0000313" key="2">
    <source>
        <dbReference type="EMBL" id="MBB5967812.1"/>
    </source>
</evidence>
<name>A0A841DAZ2_PLAVE</name>